<dbReference type="EMBL" id="JANX01000001">
    <property type="protein sequence ID" value="KGM36100.1"/>
    <property type="molecule type" value="Genomic_DNA"/>
</dbReference>
<dbReference type="Proteomes" id="UP000029995">
    <property type="component" value="Unassembled WGS sequence"/>
</dbReference>
<dbReference type="Gene3D" id="3.30.420.10">
    <property type="entry name" value="Ribonuclease H-like superfamily/Ribonuclease H"/>
    <property type="match status" value="2"/>
</dbReference>
<evidence type="ECO:0000313" key="1">
    <source>
        <dbReference type="EMBL" id="KGM36100.1"/>
    </source>
</evidence>
<dbReference type="RefSeq" id="WP_034830401.1">
    <property type="nucleotide sequence ID" value="NZ_JANX01000001.1"/>
</dbReference>
<dbReference type="SUPFAM" id="SSF53098">
    <property type="entry name" value="Ribonuclease H-like"/>
    <property type="match status" value="1"/>
</dbReference>
<sequence>MTIKPLLVDARNWEAVKPELLDAVSTSSILGFDIETQDEHAHPGIKAYRKNDDAKMFDYRRSVVTGFSIYVDGDDTAYYLNLAHADVENRIPWHEAKQVLDARKTSCTTICHNAPFELTMMANCLGYELGENVLCTLQMAVSAYGPDEYSIDTFDATGLDWIEPLLPSASMLFANYQAGMELTSEQDELLYKVIAKESRSSFSYNGFVDLICYGYGLKKLVKSFFGYRMTTFEEVLGAKDHMGQLTGEEVVAYGADDAYWAVRVFHQLLLFMAQTNEAVIETFLQQENPMIHVFSGVTRGGMKVNFSNIERRRSQERDNFAAELRKLKAIVNELLPFPEQPNEGLMEYEAWYQKNWASYRKKLIDWASKPDVSDSYEQCQQVRSAVSNAWAKERGKRESQAVNLNHYMPMRVMLYDLLQERPMVMEGKVQSDADNRGRLLARLDKNGASDTKKNLIHSIRKLASIETAMKLFLTPYVLLTDPDTGYLYPVLSSMLATRRMAARFPNPMQLTKQGDSTYVRGFFEADDV</sequence>
<proteinExistence type="predicted"/>
<accession>A0A0A0DDI0</accession>
<comment type="caution">
    <text evidence="1">The sequence shown here is derived from an EMBL/GenBank/DDBJ whole genome shotgun (WGS) entry which is preliminary data.</text>
</comment>
<evidence type="ECO:0000313" key="2">
    <source>
        <dbReference type="Proteomes" id="UP000029995"/>
    </source>
</evidence>
<name>A0A0A0DDI0_9PROT</name>
<dbReference type="InterPro" id="IPR043502">
    <property type="entry name" value="DNA/RNA_pol_sf"/>
</dbReference>
<dbReference type="AlphaFoldDB" id="A0A0A0DDI0"/>
<dbReference type="SUPFAM" id="SSF56672">
    <property type="entry name" value="DNA/RNA polymerases"/>
    <property type="match status" value="1"/>
</dbReference>
<dbReference type="OrthoDB" id="8430095at2"/>
<evidence type="ECO:0008006" key="3">
    <source>
        <dbReference type="Google" id="ProtNLM"/>
    </source>
</evidence>
<dbReference type="InterPro" id="IPR036397">
    <property type="entry name" value="RNaseH_sf"/>
</dbReference>
<gene>
    <name evidence="1" type="ORF">P409_00165</name>
</gene>
<protein>
    <recommendedName>
        <fullName evidence="3">DNA polymerase I</fullName>
    </recommendedName>
</protein>
<reference evidence="1 2" key="1">
    <citation type="submission" date="2014-01" db="EMBL/GenBank/DDBJ databases">
        <title>Genome sequence determination for a cystic fibrosis isolate, Inquilinus limosus.</title>
        <authorList>
            <person name="Pino M."/>
            <person name="Di Conza J."/>
            <person name="Gutkind G."/>
        </authorList>
    </citation>
    <scope>NUCLEOTIDE SEQUENCE [LARGE SCALE GENOMIC DNA]</scope>
    <source>
        <strain evidence="1 2">MP06</strain>
    </source>
</reference>
<dbReference type="GO" id="GO:0003676">
    <property type="term" value="F:nucleic acid binding"/>
    <property type="evidence" value="ECO:0007669"/>
    <property type="project" value="InterPro"/>
</dbReference>
<dbReference type="InterPro" id="IPR012337">
    <property type="entry name" value="RNaseH-like_sf"/>
</dbReference>
<organism evidence="1 2">
    <name type="scientific">Inquilinus limosus MP06</name>
    <dbReference type="NCBI Taxonomy" id="1398085"/>
    <lineage>
        <taxon>Bacteria</taxon>
        <taxon>Pseudomonadati</taxon>
        <taxon>Pseudomonadota</taxon>
        <taxon>Alphaproteobacteria</taxon>
        <taxon>Rhodospirillales</taxon>
        <taxon>Rhodospirillaceae</taxon>
        <taxon>Inquilinus</taxon>
    </lineage>
</organism>